<feature type="signal peptide" evidence="2">
    <location>
        <begin position="1"/>
        <end position="26"/>
    </location>
</feature>
<dbReference type="Pfam" id="PF26059">
    <property type="entry name" value="DUF8020"/>
    <property type="match status" value="1"/>
</dbReference>
<keyword evidence="5" id="KW-1185">Reference proteome</keyword>
<dbReference type="RefSeq" id="WP_066470050.1">
    <property type="nucleotide sequence ID" value="NZ_CBCRUZ010000001.1"/>
</dbReference>
<dbReference type="InterPro" id="IPR058333">
    <property type="entry name" value="DUF8020"/>
</dbReference>
<evidence type="ECO:0000259" key="3">
    <source>
        <dbReference type="Pfam" id="PF26059"/>
    </source>
</evidence>
<evidence type="ECO:0000313" key="4">
    <source>
        <dbReference type="EMBL" id="QXQ15520.1"/>
    </source>
</evidence>
<feature type="domain" description="DUF8020" evidence="3">
    <location>
        <begin position="40"/>
        <end position="109"/>
    </location>
</feature>
<reference evidence="4" key="1">
    <citation type="submission" date="2021-07" db="EMBL/GenBank/DDBJ databases">
        <title>Candidatus Kaistella beijingensis sp. nov. isolated from a municipal wastewater treatment plant is involved in sludge foaming.</title>
        <authorList>
            <person name="Song Y."/>
            <person name="Liu S.-J."/>
        </authorList>
    </citation>
    <scope>NUCLEOTIDE SEQUENCE</scope>
    <source>
        <strain evidence="4">DSM 43998</strain>
    </source>
</reference>
<protein>
    <recommendedName>
        <fullName evidence="3">DUF8020 domain-containing protein</fullName>
    </recommendedName>
</protein>
<evidence type="ECO:0000313" key="5">
    <source>
        <dbReference type="Proteomes" id="UP000887023"/>
    </source>
</evidence>
<dbReference type="EMBL" id="CP079105">
    <property type="protein sequence ID" value="QXQ15520.1"/>
    <property type="molecule type" value="Genomic_DNA"/>
</dbReference>
<feature type="transmembrane region" description="Helical" evidence="1">
    <location>
        <begin position="136"/>
        <end position="169"/>
    </location>
</feature>
<organism evidence="4 5">
    <name type="scientific">Skermania pinensis</name>
    <dbReference type="NCBI Taxonomy" id="39122"/>
    <lineage>
        <taxon>Bacteria</taxon>
        <taxon>Bacillati</taxon>
        <taxon>Actinomycetota</taxon>
        <taxon>Actinomycetes</taxon>
        <taxon>Mycobacteriales</taxon>
        <taxon>Gordoniaceae</taxon>
        <taxon>Skermania</taxon>
    </lineage>
</organism>
<keyword evidence="1" id="KW-1133">Transmembrane helix</keyword>
<keyword evidence="2" id="KW-0732">Signal</keyword>
<proteinExistence type="predicted"/>
<gene>
    <name evidence="4" type="ORF">KV203_09625</name>
</gene>
<feature type="chain" id="PRO_5045581028" description="DUF8020 domain-containing protein" evidence="2">
    <location>
        <begin position="27"/>
        <end position="179"/>
    </location>
</feature>
<evidence type="ECO:0000256" key="1">
    <source>
        <dbReference type="SAM" id="Phobius"/>
    </source>
</evidence>
<evidence type="ECO:0000256" key="2">
    <source>
        <dbReference type="SAM" id="SignalP"/>
    </source>
</evidence>
<name>A0ABX8SCB1_9ACTN</name>
<dbReference type="Proteomes" id="UP000887023">
    <property type="component" value="Chromosome"/>
</dbReference>
<keyword evidence="1" id="KW-0812">Transmembrane</keyword>
<keyword evidence="1" id="KW-0472">Membrane</keyword>
<sequence>MLFKKMTVAGALVAATLGVATGTAHGESSLPAIQSAERGIDYSMSVADDGQSITTSVTNGSFTLNDGAVLLRNNAGAEVTAIPTRYTATDGQTVSFVPQISDNGGTLTMNTGTLPLRPVAGDCWYEVQRAAPGAAIGALIGFVVGVLFIFGWLFTTVIGAAIGLVVAGGPALADACLNR</sequence>
<accession>A0ABX8SCB1</accession>